<dbReference type="InterPro" id="IPR013217">
    <property type="entry name" value="Methyltransf_12"/>
</dbReference>
<organism evidence="2 3">
    <name type="scientific">Hoeflea prorocentri</name>
    <dbReference type="NCBI Taxonomy" id="1922333"/>
    <lineage>
        <taxon>Bacteria</taxon>
        <taxon>Pseudomonadati</taxon>
        <taxon>Pseudomonadota</taxon>
        <taxon>Alphaproteobacteria</taxon>
        <taxon>Hyphomicrobiales</taxon>
        <taxon>Rhizobiaceae</taxon>
        <taxon>Hoeflea</taxon>
    </lineage>
</organism>
<dbReference type="InterPro" id="IPR029063">
    <property type="entry name" value="SAM-dependent_MTases_sf"/>
</dbReference>
<keyword evidence="2" id="KW-0808">Transferase</keyword>
<dbReference type="RefSeq" id="WP_267990955.1">
    <property type="nucleotide sequence ID" value="NZ_JAPJZI010000001.1"/>
</dbReference>
<dbReference type="Gene3D" id="3.40.50.150">
    <property type="entry name" value="Vaccinia Virus protein VP39"/>
    <property type="match status" value="1"/>
</dbReference>
<feature type="domain" description="Methyltransferase type 12" evidence="1">
    <location>
        <begin position="66"/>
        <end position="130"/>
    </location>
</feature>
<evidence type="ECO:0000259" key="1">
    <source>
        <dbReference type="Pfam" id="PF08242"/>
    </source>
</evidence>
<evidence type="ECO:0000313" key="2">
    <source>
        <dbReference type="EMBL" id="MDA5399525.1"/>
    </source>
</evidence>
<accession>A0A9X3UJU3</accession>
<protein>
    <submittedName>
        <fullName evidence="2">Class I SAM-dependent methyltransferase</fullName>
    </submittedName>
</protein>
<dbReference type="Pfam" id="PF08242">
    <property type="entry name" value="Methyltransf_12"/>
    <property type="match status" value="1"/>
</dbReference>
<reference evidence="2" key="1">
    <citation type="submission" date="2022-11" db="EMBL/GenBank/DDBJ databases">
        <title>Draft genome sequence of Hoeflea poritis E7-10 and Hoeflea prorocentri PM5-8, separated from scleractinian coral Porites lutea and marine dinoflagellate.</title>
        <authorList>
            <person name="Zhang G."/>
            <person name="Wei Q."/>
            <person name="Cai L."/>
        </authorList>
    </citation>
    <scope>NUCLEOTIDE SEQUENCE</scope>
    <source>
        <strain evidence="2">PM5-8</strain>
    </source>
</reference>
<name>A0A9X3UJU3_9HYPH</name>
<dbReference type="SUPFAM" id="SSF53335">
    <property type="entry name" value="S-adenosyl-L-methionine-dependent methyltransferases"/>
    <property type="match status" value="1"/>
</dbReference>
<dbReference type="GO" id="GO:0032259">
    <property type="term" value="P:methylation"/>
    <property type="evidence" value="ECO:0007669"/>
    <property type="project" value="UniProtKB-KW"/>
</dbReference>
<dbReference type="CDD" id="cd02440">
    <property type="entry name" value="AdoMet_MTases"/>
    <property type="match status" value="1"/>
</dbReference>
<keyword evidence="3" id="KW-1185">Reference proteome</keyword>
<comment type="caution">
    <text evidence="2">The sequence shown here is derived from an EMBL/GenBank/DDBJ whole genome shotgun (WGS) entry which is preliminary data.</text>
</comment>
<dbReference type="GO" id="GO:0008168">
    <property type="term" value="F:methyltransferase activity"/>
    <property type="evidence" value="ECO:0007669"/>
    <property type="project" value="UniProtKB-KW"/>
</dbReference>
<evidence type="ECO:0000313" key="3">
    <source>
        <dbReference type="Proteomes" id="UP001151234"/>
    </source>
</evidence>
<dbReference type="AlphaFoldDB" id="A0A9X3UJU3"/>
<sequence length="221" mass="24816">MATCNICGGTQFRAGPSGRLARNGQKPRCITCTSLERHRIIRQVYDALPDDMLSSAEALQFSRDIAAPRERFKSIEISVFEEENSLDLSAIERDDASYDWIIANHVLEHVENDFAGMRELLRVLRPDGVLQVTVPVTAFCVETFELGRAAPESHYHWRGYGSDLPMRFRSELDGIYGLAAIGSDAMTERWDVVYLFTPAHARMLAMSEALFAANIPVLRCC</sequence>
<dbReference type="Proteomes" id="UP001151234">
    <property type="component" value="Unassembled WGS sequence"/>
</dbReference>
<keyword evidence="2" id="KW-0489">Methyltransferase</keyword>
<dbReference type="EMBL" id="JAPJZI010000001">
    <property type="protein sequence ID" value="MDA5399525.1"/>
    <property type="molecule type" value="Genomic_DNA"/>
</dbReference>
<gene>
    <name evidence="2" type="ORF">OQ273_13155</name>
</gene>
<proteinExistence type="predicted"/>